<evidence type="ECO:0000256" key="5">
    <source>
        <dbReference type="ARBA" id="ARBA00023136"/>
    </source>
</evidence>
<dbReference type="CDD" id="cd17328">
    <property type="entry name" value="MFS_spinster_like"/>
    <property type="match status" value="1"/>
</dbReference>
<comment type="subcellular location">
    <subcellularLocation>
        <location evidence="1">Membrane</location>
        <topology evidence="1">Multi-pass membrane protein</topology>
    </subcellularLocation>
</comment>
<organism evidence="9 10">
    <name type="scientific">Dictyocaulus viviparus</name>
    <name type="common">Bovine lungworm</name>
    <dbReference type="NCBI Taxonomy" id="29172"/>
    <lineage>
        <taxon>Eukaryota</taxon>
        <taxon>Metazoa</taxon>
        <taxon>Ecdysozoa</taxon>
        <taxon>Nematoda</taxon>
        <taxon>Chromadorea</taxon>
        <taxon>Rhabditida</taxon>
        <taxon>Rhabditina</taxon>
        <taxon>Rhabditomorpha</taxon>
        <taxon>Strongyloidea</taxon>
        <taxon>Metastrongylidae</taxon>
        <taxon>Dictyocaulus</taxon>
    </lineage>
</organism>
<feature type="transmembrane region" description="Helical" evidence="7">
    <location>
        <begin position="306"/>
        <end position="326"/>
    </location>
</feature>
<reference evidence="10" key="2">
    <citation type="journal article" date="2016" name="Sci. Rep.">
        <title>Dictyocaulus viviparus genome, variome and transcriptome elucidate lungworm biology and support future intervention.</title>
        <authorList>
            <person name="McNulty S.N."/>
            <person name="Strube C."/>
            <person name="Rosa B.A."/>
            <person name="Martin J.C."/>
            <person name="Tyagi R."/>
            <person name="Choi Y.J."/>
            <person name="Wang Q."/>
            <person name="Hallsworth Pepin K."/>
            <person name="Zhang X."/>
            <person name="Ozersky P."/>
            <person name="Wilson R.K."/>
            <person name="Sternberg P.W."/>
            <person name="Gasser R.B."/>
            <person name="Mitreva M."/>
        </authorList>
    </citation>
    <scope>NUCLEOTIDE SEQUENCE [LARGE SCALE GENOMIC DNA]</scope>
    <source>
        <strain evidence="10">HannoverDv2000</strain>
    </source>
</reference>
<dbReference type="PROSITE" id="PS50850">
    <property type="entry name" value="MFS"/>
    <property type="match status" value="1"/>
</dbReference>
<dbReference type="InterPro" id="IPR011701">
    <property type="entry name" value="MFS"/>
</dbReference>
<gene>
    <name evidence="9" type="ORF">DICVIV_00202</name>
</gene>
<dbReference type="Pfam" id="PF07690">
    <property type="entry name" value="MFS_1"/>
    <property type="match status" value="1"/>
</dbReference>
<evidence type="ECO:0000256" key="2">
    <source>
        <dbReference type="ARBA" id="ARBA00022448"/>
    </source>
</evidence>
<feature type="transmembrane region" description="Helical" evidence="7">
    <location>
        <begin position="67"/>
        <end position="86"/>
    </location>
</feature>
<dbReference type="OrthoDB" id="6770063at2759"/>
<sequence length="462" mass="51282">MFWLFLFFRGVVGIGEASYAVISPSIIADMFTGTNRSRMLMLFYFAIPCGRLRSSYDRFFVYSNEKICFYLFSGLGFVVGSTIAALTGDWRWGVRITAILGVLCLALMVVCIEEPERGAAEREKGVLHIEMVRSKYIDDLKKLLLNATYMISTAGYTSIVFVVGTLTWWAPTAIQHNYAYRNGINSTDQLNPETKAHVNLIFGTVTCVGGIAGVAIGSILSEWLHNGVGPFRYVRTIRSDAIICGVGALIGVPTLYFSLHEIPKSMTVAWVLMFVCITSMCFNWATNVDMLMDVVIPNRRSTANSWQILISHLFGDASGPYILGMISDAIRGDDESPYGHFNSLILSFYLPNVLLVLSSILFFIAAYTFLRDHKIFKNEMASVIVIKALESESPLLFTNGVSRSYSSATAEYSDRHLQKASTSTLSNGNGVDNNAFAYPINSTTKPNYPPKSYGLFYESTKM</sequence>
<dbReference type="GO" id="GO:0022857">
    <property type="term" value="F:transmembrane transporter activity"/>
    <property type="evidence" value="ECO:0007669"/>
    <property type="project" value="InterPro"/>
</dbReference>
<dbReference type="GO" id="GO:0016020">
    <property type="term" value="C:membrane"/>
    <property type="evidence" value="ECO:0007669"/>
    <property type="project" value="UniProtKB-SubCell"/>
</dbReference>
<dbReference type="InterPro" id="IPR036259">
    <property type="entry name" value="MFS_trans_sf"/>
</dbReference>
<evidence type="ECO:0000256" key="1">
    <source>
        <dbReference type="ARBA" id="ARBA00004141"/>
    </source>
</evidence>
<evidence type="ECO:0000256" key="6">
    <source>
        <dbReference type="ARBA" id="ARBA00024338"/>
    </source>
</evidence>
<proteinExistence type="inferred from homology"/>
<evidence type="ECO:0000313" key="9">
    <source>
        <dbReference type="EMBL" id="KJH53773.1"/>
    </source>
</evidence>
<protein>
    <recommendedName>
        <fullName evidence="8">Major facilitator superfamily (MFS) profile domain-containing protein</fullName>
    </recommendedName>
</protein>
<dbReference type="EMBL" id="KN716150">
    <property type="protein sequence ID" value="KJH53773.1"/>
    <property type="molecule type" value="Genomic_DNA"/>
</dbReference>
<evidence type="ECO:0000313" key="10">
    <source>
        <dbReference type="Proteomes" id="UP000053766"/>
    </source>
</evidence>
<dbReference type="SUPFAM" id="SSF103473">
    <property type="entry name" value="MFS general substrate transporter"/>
    <property type="match status" value="1"/>
</dbReference>
<name>A0A0D8YAC8_DICVI</name>
<dbReference type="InterPro" id="IPR020846">
    <property type="entry name" value="MFS_dom"/>
</dbReference>
<dbReference type="PANTHER" id="PTHR23505">
    <property type="entry name" value="SPINSTER"/>
    <property type="match status" value="1"/>
</dbReference>
<feature type="transmembrane region" description="Helical" evidence="7">
    <location>
        <begin position="241"/>
        <end position="259"/>
    </location>
</feature>
<dbReference type="PANTHER" id="PTHR23505:SF88">
    <property type="entry name" value="MAJOR FACILITATOR SUPERFAMILY (MFS) PROFILE DOMAIN-CONTAINING PROTEIN"/>
    <property type="match status" value="1"/>
</dbReference>
<feature type="transmembrane region" description="Helical" evidence="7">
    <location>
        <begin position="200"/>
        <end position="220"/>
    </location>
</feature>
<evidence type="ECO:0000256" key="3">
    <source>
        <dbReference type="ARBA" id="ARBA00022692"/>
    </source>
</evidence>
<evidence type="ECO:0000259" key="8">
    <source>
        <dbReference type="PROSITE" id="PS50850"/>
    </source>
</evidence>
<dbReference type="Gene3D" id="1.20.1250.20">
    <property type="entry name" value="MFS general substrate transporter like domains"/>
    <property type="match status" value="1"/>
</dbReference>
<reference evidence="9 10" key="1">
    <citation type="submission" date="2013-11" db="EMBL/GenBank/DDBJ databases">
        <title>Draft genome of the bovine lungworm Dictyocaulus viviparus.</title>
        <authorList>
            <person name="Mitreva M."/>
        </authorList>
    </citation>
    <scope>NUCLEOTIDE SEQUENCE [LARGE SCALE GENOMIC DNA]</scope>
    <source>
        <strain evidence="9 10">HannoverDv2000</strain>
    </source>
</reference>
<feature type="transmembrane region" description="Helical" evidence="7">
    <location>
        <begin position="92"/>
        <end position="112"/>
    </location>
</feature>
<comment type="similarity">
    <text evidence="6">Belongs to the major facilitator superfamily. Spinster (TC 2.A.1.49) family.</text>
</comment>
<keyword evidence="3 7" id="KW-0812">Transmembrane</keyword>
<keyword evidence="2" id="KW-0813">Transport</keyword>
<dbReference type="AlphaFoldDB" id="A0A0D8YAC8"/>
<keyword evidence="10" id="KW-1185">Reference proteome</keyword>
<dbReference type="Proteomes" id="UP000053766">
    <property type="component" value="Unassembled WGS sequence"/>
</dbReference>
<evidence type="ECO:0000256" key="7">
    <source>
        <dbReference type="SAM" id="Phobius"/>
    </source>
</evidence>
<feature type="transmembrane region" description="Helical" evidence="7">
    <location>
        <begin position="346"/>
        <end position="370"/>
    </location>
</feature>
<evidence type="ECO:0000256" key="4">
    <source>
        <dbReference type="ARBA" id="ARBA00022989"/>
    </source>
</evidence>
<feature type="transmembrane region" description="Helical" evidence="7">
    <location>
        <begin position="143"/>
        <end position="170"/>
    </location>
</feature>
<dbReference type="InterPro" id="IPR044770">
    <property type="entry name" value="MFS_spinster-like"/>
</dbReference>
<keyword evidence="5 7" id="KW-0472">Membrane</keyword>
<keyword evidence="4 7" id="KW-1133">Transmembrane helix</keyword>
<accession>A0A0D8YAC8</accession>
<dbReference type="STRING" id="29172.A0A0D8YAC8"/>
<feature type="transmembrane region" description="Helical" evidence="7">
    <location>
        <begin position="265"/>
        <end position="285"/>
    </location>
</feature>
<feature type="domain" description="Major facilitator superfamily (MFS) profile" evidence="8">
    <location>
        <begin position="1"/>
        <end position="370"/>
    </location>
</feature>